<reference evidence="8 9" key="1">
    <citation type="submission" date="2019-08" db="EMBL/GenBank/DDBJ databases">
        <title>Deep-cultivation of Planctomycetes and their phenomic and genomic characterization uncovers novel biology.</title>
        <authorList>
            <person name="Wiegand S."/>
            <person name="Jogler M."/>
            <person name="Boedeker C."/>
            <person name="Pinto D."/>
            <person name="Vollmers J."/>
            <person name="Rivas-Marin E."/>
            <person name="Kohn T."/>
            <person name="Peeters S.H."/>
            <person name="Heuer A."/>
            <person name="Rast P."/>
            <person name="Oberbeckmann S."/>
            <person name="Bunk B."/>
            <person name="Jeske O."/>
            <person name="Meyerdierks A."/>
            <person name="Storesund J.E."/>
            <person name="Kallscheuer N."/>
            <person name="Luecker S."/>
            <person name="Lage O.M."/>
            <person name="Pohl T."/>
            <person name="Merkel B.J."/>
            <person name="Hornburger P."/>
            <person name="Mueller R.-W."/>
            <person name="Bruemmer F."/>
            <person name="Labrenz M."/>
            <person name="Spormann A.M."/>
            <person name="Op Den Camp H."/>
            <person name="Overmann J."/>
            <person name="Amann R."/>
            <person name="Jetten M.S.M."/>
            <person name="Mascher T."/>
            <person name="Medema M.H."/>
            <person name="Devos D.P."/>
            <person name="Kaster A.-K."/>
            <person name="Ovreas L."/>
            <person name="Rohde M."/>
            <person name="Galperin M.Y."/>
            <person name="Jogler C."/>
        </authorList>
    </citation>
    <scope>NUCLEOTIDE SEQUENCE [LARGE SCALE GENOMIC DNA]</scope>
    <source>
        <strain evidence="8 9">LF1</strain>
    </source>
</reference>
<evidence type="ECO:0000313" key="8">
    <source>
        <dbReference type="EMBL" id="KAA1260019.1"/>
    </source>
</evidence>
<dbReference type="InterPro" id="IPR007565">
    <property type="entry name" value="4HFCP_synth"/>
</dbReference>
<organism evidence="8 9">
    <name type="scientific">Rubripirellula obstinata</name>
    <dbReference type="NCBI Taxonomy" id="406547"/>
    <lineage>
        <taxon>Bacteria</taxon>
        <taxon>Pseudomonadati</taxon>
        <taxon>Planctomycetota</taxon>
        <taxon>Planctomycetia</taxon>
        <taxon>Pirellulales</taxon>
        <taxon>Pirellulaceae</taxon>
        <taxon>Rubripirellula</taxon>
    </lineage>
</organism>
<comment type="caution">
    <text evidence="8">The sequence shown here is derived from an EMBL/GenBank/DDBJ whole genome shotgun (WGS) entry which is preliminary data.</text>
</comment>
<dbReference type="PIRSF" id="PIRSF015957">
    <property type="entry name" value="UCP015957"/>
    <property type="match status" value="1"/>
</dbReference>
<dbReference type="AlphaFoldDB" id="A0A5B1CJX2"/>
<evidence type="ECO:0000256" key="5">
    <source>
        <dbReference type="ARBA" id="ARBA00032523"/>
    </source>
</evidence>
<evidence type="ECO:0000256" key="4">
    <source>
        <dbReference type="ARBA" id="ARBA00023270"/>
    </source>
</evidence>
<comment type="catalytic activity">
    <reaction evidence="6">
        <text>2 D-glyceraldehyde 3-phosphate = 4-(hydroxymethyl)-2-furancarboxaldehyde phosphate + phosphate + 2 H2O</text>
        <dbReference type="Rhea" id="RHEA:43536"/>
        <dbReference type="ChEBI" id="CHEBI:15377"/>
        <dbReference type="ChEBI" id="CHEBI:43474"/>
        <dbReference type="ChEBI" id="CHEBI:59776"/>
        <dbReference type="ChEBI" id="CHEBI:83407"/>
        <dbReference type="EC" id="4.2.3.153"/>
    </reaction>
</comment>
<dbReference type="EMBL" id="VRLW01000001">
    <property type="protein sequence ID" value="KAA1260019.1"/>
    <property type="molecule type" value="Genomic_DNA"/>
</dbReference>
<protein>
    <recommendedName>
        <fullName evidence="2">(5-formylfuran-3-yl)methyl phosphate synthase</fullName>
        <ecNumber evidence="2">4.2.3.153</ecNumber>
    </recommendedName>
    <alternativeName>
        <fullName evidence="5">4-(hydroxymethyl)-2-furancarboxaldehyde-phosphate synthase</fullName>
    </alternativeName>
</protein>
<dbReference type="Pfam" id="PF04476">
    <property type="entry name" value="4HFCP_synth"/>
    <property type="match status" value="1"/>
</dbReference>
<sequence length="249" mass="26955">MAISTSPANSTAKLPEFLVSAASMEEFDLLATISQVDIIDLKDPAWGAISPASIDLWNLVAAKSSQLPKHQHLSAALGEFDQANQCAKQLPPQFRFAKMGSSECDHVDLLMQRWRTIKNHLHASTELVAVAYADFKSAKSIDPMKVLLGAKAGGLKRILIDTFQKDGRTSIDHLGIDQLRAFADAAYENGIWWSLAGSIDLAQVDQLSLNGIHPDCIGVRGAVCDGGRSTSLSEEKCRRFSSTVHGHAT</sequence>
<keyword evidence="9" id="KW-1185">Reference proteome</keyword>
<dbReference type="GO" id="GO:0016829">
    <property type="term" value="F:lyase activity"/>
    <property type="evidence" value="ECO:0007669"/>
    <property type="project" value="UniProtKB-KW"/>
</dbReference>
<evidence type="ECO:0000256" key="6">
    <source>
        <dbReference type="ARBA" id="ARBA00047628"/>
    </source>
</evidence>
<dbReference type="EC" id="4.2.3.153" evidence="2"/>
<name>A0A5B1CJX2_9BACT</name>
<evidence type="ECO:0000256" key="3">
    <source>
        <dbReference type="ARBA" id="ARBA00023239"/>
    </source>
</evidence>
<feature type="active site" description="Proton acceptor" evidence="7">
    <location>
        <position position="98"/>
    </location>
</feature>
<gene>
    <name evidence="8" type="ORF">LF1_25570</name>
</gene>
<dbReference type="RefSeq" id="WP_068266921.1">
    <property type="nucleotide sequence ID" value="NZ_LWSK01000138.1"/>
</dbReference>
<comment type="function">
    <text evidence="1">Catalyzes the formation of 4-(hydroxymethyl)-2-furancarboxaldehyde phosphate (4-HFC-P) from two molecules of glyceraldehyde-3-P (GA-3-P).</text>
</comment>
<evidence type="ECO:0000256" key="1">
    <source>
        <dbReference type="ARBA" id="ARBA00003810"/>
    </source>
</evidence>
<accession>A0A5B1CJX2</accession>
<dbReference type="Proteomes" id="UP000322699">
    <property type="component" value="Unassembled WGS sequence"/>
</dbReference>
<evidence type="ECO:0000313" key="9">
    <source>
        <dbReference type="Proteomes" id="UP000322699"/>
    </source>
</evidence>
<evidence type="ECO:0000256" key="2">
    <source>
        <dbReference type="ARBA" id="ARBA00012553"/>
    </source>
</evidence>
<proteinExistence type="predicted"/>
<dbReference type="OrthoDB" id="289419at2"/>
<keyword evidence="4" id="KW-0704">Schiff base</keyword>
<keyword evidence="3" id="KW-0456">Lyase</keyword>
<evidence type="ECO:0000256" key="7">
    <source>
        <dbReference type="PIRSR" id="PIRSR015957-1"/>
    </source>
</evidence>
<feature type="active site" description="Schiff-base intermediate with substrate" evidence="7">
    <location>
        <position position="42"/>
    </location>
</feature>